<dbReference type="RefSeq" id="WP_011272300.1">
    <property type="nucleotide sequence ID" value="NZ_AP018764.1"/>
</dbReference>
<dbReference type="KEGG" id="hih:NF38_00270"/>
<sequence length="239" mass="26922">MMKTLLKGQTLLALMISLALSSLLLLSISHFYVQIQTQNQQMLLHLKLQAELQRILQLIGKDLRRLGFRALNAKLTESNLFLFELDEQGTAIFISQEDNAPPNSCVLFFYDLNKNGCIGKGSPKTCMKNGKNTSKSSTEELFGYKVSNKMIKTKLTYQSVIPTNCTAETCKRAFQQTACNAGGGWADLLDNNEYEITRLQFNWLIEGKGLEIKLKGNLKQTPNISYETSLVVALWNQKQ</sequence>
<dbReference type="PIRSF" id="PIRSF004525">
    <property type="entry name" value="Pilin_peptidase-dep_B_prd"/>
    <property type="match status" value="1"/>
</dbReference>
<dbReference type="InterPro" id="IPR016419">
    <property type="entry name" value="Prepilin_Pept-dep_B_prd"/>
</dbReference>
<evidence type="ECO:0000313" key="3">
    <source>
        <dbReference type="Proteomes" id="UP000837924"/>
    </source>
</evidence>
<name>A0A2S9S5J4_HAEIF</name>
<evidence type="ECO:0000313" key="2">
    <source>
        <dbReference type="EMBL" id="RFN65220.1"/>
    </source>
</evidence>
<reference evidence="1" key="3">
    <citation type="submission" date="2024-01" db="EMBL/GenBank/DDBJ databases">
        <authorList>
            <person name="Riesbeck K."/>
        </authorList>
    </citation>
    <scope>NUCLEOTIDE SEQUENCE</scope>
    <source>
        <strain evidence="1">KR271</strain>
    </source>
</reference>
<dbReference type="EMBL" id="OV040584">
    <property type="protein sequence ID" value="CAH0448298.1"/>
    <property type="molecule type" value="Genomic_DNA"/>
</dbReference>
<proteinExistence type="predicted"/>
<dbReference type="EMBL" id="QVJI01000001">
    <property type="protein sequence ID" value="RFN65220.1"/>
    <property type="molecule type" value="Genomic_DNA"/>
</dbReference>
<gene>
    <name evidence="2" type="ORF">CH627_00070</name>
    <name evidence="1" type="ORF">KRLU271_LOCUS54</name>
</gene>
<organism evidence="2">
    <name type="scientific">Haemophilus influenzae</name>
    <dbReference type="NCBI Taxonomy" id="727"/>
    <lineage>
        <taxon>Bacteria</taxon>
        <taxon>Pseudomonadati</taxon>
        <taxon>Pseudomonadota</taxon>
        <taxon>Gammaproteobacteria</taxon>
        <taxon>Pasteurellales</taxon>
        <taxon>Pasteurellaceae</taxon>
        <taxon>Haemophilus</taxon>
    </lineage>
</organism>
<dbReference type="KEGG" id="hix:NTHI723_00674"/>
<reference evidence="2" key="1">
    <citation type="submission" date="2018-08" db="EMBL/GenBank/DDBJ databases">
        <title>Antagonistic pleiotropy in the bifunctional surface protein FadL/P1 during adaptation of Haemophilus influenzae to chronic lung infection associated with COPD.</title>
        <authorList>
            <person name="Moleres J."/>
            <person name="Ehrlich R."/>
        </authorList>
    </citation>
    <scope>NUCLEOTIDE SEQUENCE [LARGE SCALE GENOMIC DNA]</scope>
    <source>
        <strain evidence="2">P668-6062</strain>
    </source>
</reference>
<evidence type="ECO:0000313" key="1">
    <source>
        <dbReference type="EMBL" id="CAH0448298.1"/>
    </source>
</evidence>
<reference evidence="3" key="2">
    <citation type="submission" date="2021-11" db="EMBL/GenBank/DDBJ databases">
        <authorList>
            <person name="Riesbeck K."/>
        </authorList>
    </citation>
    <scope>NUCLEOTIDE SEQUENCE [LARGE SCALE GENOMIC DNA]</scope>
</reference>
<dbReference type="Proteomes" id="UP000837924">
    <property type="component" value="Chromosome"/>
</dbReference>
<protein>
    <submittedName>
        <fullName evidence="1">Type II secretion system protein J</fullName>
    </submittedName>
</protein>
<dbReference type="AlphaFoldDB" id="A0A2S9S5J4"/>
<accession>A0A2S9S5J4</accession>